<comment type="caution">
    <text evidence="1">The sequence shown here is derived from an EMBL/GenBank/DDBJ whole genome shotgun (WGS) entry which is preliminary data.</text>
</comment>
<evidence type="ECO:0000313" key="2">
    <source>
        <dbReference type="Proteomes" id="UP000299367"/>
    </source>
</evidence>
<dbReference type="AlphaFoldDB" id="A0A480AA67"/>
<accession>A0A480AA67</accession>
<protein>
    <submittedName>
        <fullName evidence="1">Uncharacterized protein</fullName>
    </submittedName>
</protein>
<proteinExistence type="predicted"/>
<gene>
    <name evidence="1" type="ORF">NIES80_15040</name>
</gene>
<reference evidence="2" key="1">
    <citation type="submission" date="2019-02" db="EMBL/GenBank/DDBJ databases">
        <title>Draft genome sequence of Dolichospermum planctonicum NIES-80.</title>
        <authorList>
            <person name="Yamaguchi H."/>
            <person name="Suzuki S."/>
            <person name="Kawachi M."/>
        </authorList>
    </citation>
    <scope>NUCLEOTIDE SEQUENCE [LARGE SCALE GENOMIC DNA]</scope>
    <source>
        <strain evidence="2">NIES-80</strain>
    </source>
</reference>
<dbReference type="EMBL" id="BJCF01000012">
    <property type="protein sequence ID" value="GCL41807.1"/>
    <property type="molecule type" value="Genomic_DNA"/>
</dbReference>
<sequence length="55" mass="6455">MQHYKTKMCYTITILYWLDTKTVFTSVGLIELSLFWELIFDGIWISVPPLQPASD</sequence>
<organism evidence="1 2">
    <name type="scientific">Dolichospermum planctonicum</name>
    <dbReference type="NCBI Taxonomy" id="136072"/>
    <lineage>
        <taxon>Bacteria</taxon>
        <taxon>Bacillati</taxon>
        <taxon>Cyanobacteriota</taxon>
        <taxon>Cyanophyceae</taxon>
        <taxon>Nostocales</taxon>
        <taxon>Aphanizomenonaceae</taxon>
        <taxon>Dolichospermum</taxon>
    </lineage>
</organism>
<dbReference type="Proteomes" id="UP000299367">
    <property type="component" value="Unassembled WGS sequence"/>
</dbReference>
<name>A0A480AA67_9CYAN</name>
<evidence type="ECO:0000313" key="1">
    <source>
        <dbReference type="EMBL" id="GCL41807.1"/>
    </source>
</evidence>